<dbReference type="RefSeq" id="WP_154372423.1">
    <property type="nucleotide sequence ID" value="NZ_WKJJ01000004.1"/>
</dbReference>
<dbReference type="EMBL" id="WKJJ01000004">
    <property type="protein sequence ID" value="MRV71686.1"/>
    <property type="molecule type" value="Genomic_DNA"/>
</dbReference>
<dbReference type="Gene3D" id="2.130.10.120">
    <property type="entry name" value="Prolyl oligopeptidase, N-terminal domain"/>
    <property type="match status" value="1"/>
</dbReference>
<dbReference type="GO" id="GO:0070012">
    <property type="term" value="F:oligopeptidase activity"/>
    <property type="evidence" value="ECO:0007669"/>
    <property type="project" value="TreeGrafter"/>
</dbReference>
<evidence type="ECO:0000256" key="4">
    <source>
        <dbReference type="SAM" id="SignalP"/>
    </source>
</evidence>
<dbReference type="GO" id="GO:0004252">
    <property type="term" value="F:serine-type endopeptidase activity"/>
    <property type="evidence" value="ECO:0007669"/>
    <property type="project" value="InterPro"/>
</dbReference>
<dbReference type="Gene3D" id="3.40.50.1820">
    <property type="entry name" value="alpha/beta hydrolase"/>
    <property type="match status" value="1"/>
</dbReference>
<feature type="signal peptide" evidence="4">
    <location>
        <begin position="1"/>
        <end position="23"/>
    </location>
</feature>
<keyword evidence="4" id="KW-0732">Signal</keyword>
<name>A0A7X2LRX1_9BURK</name>
<evidence type="ECO:0000256" key="1">
    <source>
        <dbReference type="ARBA" id="ARBA00022670"/>
    </source>
</evidence>
<dbReference type="InterPro" id="IPR023302">
    <property type="entry name" value="Pept_S9A_N"/>
</dbReference>
<proteinExistence type="predicted"/>
<dbReference type="PANTHER" id="PTHR42881:SF13">
    <property type="entry name" value="PROLYL ENDOPEPTIDASE"/>
    <property type="match status" value="1"/>
</dbReference>
<dbReference type="InterPro" id="IPR051167">
    <property type="entry name" value="Prolyl_oligopep/macrocyclase"/>
</dbReference>
<dbReference type="InterPro" id="IPR029058">
    <property type="entry name" value="AB_hydrolase_fold"/>
</dbReference>
<dbReference type="AlphaFoldDB" id="A0A7X2LRX1"/>
<sequence>MIPIRTMGLGMAAALLFGAAAHAQPPAPAPVSESDPYLWLEDVSSERALDWVRQWNSRTTSQLGALPGFRQTTDAIREVVDSRERIPYVEKQGKYFYNFWKDADHPRGVLRRTTPERYMTDAPQGAHWEVVLDVDRLARDENENWVWHGMDCLKPQAERCLFSLTRGGGDAHVVREFDTRGLHFVAGGFSLPEAKSDVNWVSRDRLLVATDFGPGSLTSSGYPRIVKEWQRGTPLQAAKLVFEGQPADISASGYADQYPGFNREFIVRSTSFFTNDMYYRHGGKLVKLDKPNSATAFTFKDQLLIRLRADWQAGNRRYLQGSLLSIAFSGFMAGKRDFTVLYEPDATRSLQSVSTTKNAVLLTELVNVRSQVQEWRMPKGKWERRTVSTPAYANVSISPLDYLESDDYFLIQNDFLTPASLHLGQVGSDQRRQLKSQPSFFDAAGLKVEQHFAIASDGTRIPYFAVMRKDVKFDGNNPTLLYGYGGFELSMKPSYSGILGRAWLEKGGVYVLSNIRGGGEFGPRWHEAALKEKRQVSYDDFIAVAEDLITRKITSPPHLGIMGGSLGGMLVSVAALQRPELFNAVVSQVPLADMKRYHRMLAGASWIDEYGDPDRPDEWAYISRYSPYHLLDKTRTYPPVFFTSSTRDDRVHPAHARKMVARMQEQGHPVLYWENMDGGHGGAVNGEQQARLYGMVYSFLWDRLK</sequence>
<dbReference type="Pfam" id="PF00326">
    <property type="entry name" value="Peptidase_S9"/>
    <property type="match status" value="1"/>
</dbReference>
<comment type="caution">
    <text evidence="7">The sequence shown here is derived from an EMBL/GenBank/DDBJ whole genome shotgun (WGS) entry which is preliminary data.</text>
</comment>
<accession>A0A7X2LRX1</accession>
<dbReference type="GO" id="GO:0005829">
    <property type="term" value="C:cytosol"/>
    <property type="evidence" value="ECO:0007669"/>
    <property type="project" value="TreeGrafter"/>
</dbReference>
<dbReference type="GO" id="GO:0006508">
    <property type="term" value="P:proteolysis"/>
    <property type="evidence" value="ECO:0007669"/>
    <property type="project" value="UniProtKB-KW"/>
</dbReference>
<feature type="domain" description="Peptidase S9 prolyl oligopeptidase catalytic" evidence="5">
    <location>
        <begin position="503"/>
        <end position="704"/>
    </location>
</feature>
<keyword evidence="8" id="KW-1185">Reference proteome</keyword>
<dbReference type="InterPro" id="IPR001375">
    <property type="entry name" value="Peptidase_S9_cat"/>
</dbReference>
<evidence type="ECO:0000256" key="2">
    <source>
        <dbReference type="ARBA" id="ARBA00022801"/>
    </source>
</evidence>
<keyword evidence="1" id="KW-0645">Protease</keyword>
<dbReference type="PRINTS" id="PR00862">
    <property type="entry name" value="PROLIGOPTASE"/>
</dbReference>
<dbReference type="Proteomes" id="UP000446768">
    <property type="component" value="Unassembled WGS sequence"/>
</dbReference>
<feature type="chain" id="PRO_5030981741" evidence="4">
    <location>
        <begin position="24"/>
        <end position="705"/>
    </location>
</feature>
<keyword evidence="2" id="KW-0378">Hydrolase</keyword>
<dbReference type="Pfam" id="PF02897">
    <property type="entry name" value="Peptidase_S9_N"/>
    <property type="match status" value="1"/>
</dbReference>
<organism evidence="7 8">
    <name type="scientific">Pseudoduganella rivuli</name>
    <dbReference type="NCBI Taxonomy" id="2666085"/>
    <lineage>
        <taxon>Bacteria</taxon>
        <taxon>Pseudomonadati</taxon>
        <taxon>Pseudomonadota</taxon>
        <taxon>Betaproteobacteria</taxon>
        <taxon>Burkholderiales</taxon>
        <taxon>Oxalobacteraceae</taxon>
        <taxon>Telluria group</taxon>
        <taxon>Pseudoduganella</taxon>
    </lineage>
</organism>
<protein>
    <submittedName>
        <fullName evidence="7">Prolyl oligopeptidase family serine peptidase</fullName>
    </submittedName>
</protein>
<gene>
    <name evidence="7" type="ORF">GJ700_08095</name>
</gene>
<dbReference type="SUPFAM" id="SSF53474">
    <property type="entry name" value="alpha/beta-Hydrolases"/>
    <property type="match status" value="1"/>
</dbReference>
<reference evidence="7 8" key="1">
    <citation type="submission" date="2019-11" db="EMBL/GenBank/DDBJ databases">
        <title>Novel species isolated from a subtropical stream in China.</title>
        <authorList>
            <person name="Lu H."/>
        </authorList>
    </citation>
    <scope>NUCLEOTIDE SEQUENCE [LARGE SCALE GENOMIC DNA]</scope>
    <source>
        <strain evidence="7 8">FT92W</strain>
    </source>
</reference>
<dbReference type="InterPro" id="IPR002470">
    <property type="entry name" value="Peptidase_S9A"/>
</dbReference>
<evidence type="ECO:0000313" key="8">
    <source>
        <dbReference type="Proteomes" id="UP000446768"/>
    </source>
</evidence>
<feature type="domain" description="Peptidase S9A N-terminal" evidence="6">
    <location>
        <begin position="34"/>
        <end position="436"/>
    </location>
</feature>
<evidence type="ECO:0000313" key="7">
    <source>
        <dbReference type="EMBL" id="MRV71686.1"/>
    </source>
</evidence>
<evidence type="ECO:0000256" key="3">
    <source>
        <dbReference type="ARBA" id="ARBA00022825"/>
    </source>
</evidence>
<evidence type="ECO:0000259" key="6">
    <source>
        <dbReference type="Pfam" id="PF02897"/>
    </source>
</evidence>
<dbReference type="PANTHER" id="PTHR42881">
    <property type="entry name" value="PROLYL ENDOPEPTIDASE"/>
    <property type="match status" value="1"/>
</dbReference>
<evidence type="ECO:0000259" key="5">
    <source>
        <dbReference type="Pfam" id="PF00326"/>
    </source>
</evidence>
<dbReference type="SUPFAM" id="SSF50993">
    <property type="entry name" value="Peptidase/esterase 'gauge' domain"/>
    <property type="match status" value="1"/>
</dbReference>
<keyword evidence="3" id="KW-0720">Serine protease</keyword>